<dbReference type="STRING" id="273121.WS0677"/>
<dbReference type="Pfam" id="PF13386">
    <property type="entry name" value="DsbD_2"/>
    <property type="match status" value="1"/>
</dbReference>
<organism evidence="4">
    <name type="scientific">Wolinella succinogenes (strain ATCC 29543 / DSM 1740 / CCUG 13145 / JCM 31913 / LMG 7466 / NCTC 11488 / FDC 602W)</name>
    <name type="common">Vibrio succinogenes</name>
    <dbReference type="NCBI Taxonomy" id="273121"/>
    <lineage>
        <taxon>Bacteria</taxon>
        <taxon>Pseudomonadati</taxon>
        <taxon>Campylobacterota</taxon>
        <taxon>Epsilonproteobacteria</taxon>
        <taxon>Campylobacterales</taxon>
        <taxon>Helicobacteraceae</taxon>
        <taxon>Wolinella</taxon>
    </lineage>
</organism>
<evidence type="ECO:0000259" key="2">
    <source>
        <dbReference type="Pfam" id="PF13386"/>
    </source>
</evidence>
<dbReference type="HOGENOM" id="CLU_032635_1_1_7"/>
<reference evidence="3 4" key="1">
    <citation type="journal article" date="2003" name="Proc. Natl. Acad. Sci. U.S.A.">
        <title>Complete genome sequence and analysis of Wolinella succinogenes.</title>
        <authorList>
            <person name="Baar C."/>
            <person name="Eppinger M."/>
            <person name="Raddatz G."/>
            <person name="Simon JM."/>
            <person name="Lanz C."/>
            <person name="Klimmek O."/>
            <person name="Nandakumar R."/>
            <person name="Gross R."/>
            <person name="Rosinus A."/>
            <person name="Keller H."/>
            <person name="Jagtap P."/>
            <person name="Linke B."/>
            <person name="Meyer F."/>
            <person name="Lederer H."/>
            <person name="Schuster S.C."/>
        </authorList>
    </citation>
    <scope>NUCLEOTIDE SEQUENCE [LARGE SCALE GENOMIC DNA]</scope>
    <source>
        <strain evidence="4">ATCC 29543 / DSM 1740 / CCUG 13145 / JCM 31913 / LMG 7466 / NCTC 11488 / FDC 602W</strain>
    </source>
</reference>
<dbReference type="KEGG" id="wsu:WS0677"/>
<evidence type="ECO:0000313" key="4">
    <source>
        <dbReference type="Proteomes" id="UP000000422"/>
    </source>
</evidence>
<feature type="transmembrane region" description="Helical" evidence="1">
    <location>
        <begin position="150"/>
        <end position="178"/>
    </location>
</feature>
<evidence type="ECO:0000313" key="3">
    <source>
        <dbReference type="EMBL" id="CAE09805.1"/>
    </source>
</evidence>
<feature type="transmembrane region" description="Helical" evidence="1">
    <location>
        <begin position="122"/>
        <end position="144"/>
    </location>
</feature>
<dbReference type="eggNOG" id="COG2836">
    <property type="taxonomic scope" value="Bacteria"/>
</dbReference>
<proteinExistence type="predicted"/>
<dbReference type="InterPro" id="IPR039447">
    <property type="entry name" value="UreH-like_TM_dom"/>
</dbReference>
<evidence type="ECO:0000256" key="1">
    <source>
        <dbReference type="SAM" id="Phobius"/>
    </source>
</evidence>
<dbReference type="PANTHER" id="PTHR42208:SF1">
    <property type="entry name" value="HEAVY METAL TRANSPORTER"/>
    <property type="match status" value="1"/>
</dbReference>
<feature type="transmembrane region" description="Helical" evidence="1">
    <location>
        <begin position="44"/>
        <end position="63"/>
    </location>
</feature>
<keyword evidence="1" id="KW-0812">Transmembrane</keyword>
<dbReference type="AlphaFoldDB" id="Q7MS82"/>
<protein>
    <recommendedName>
        <fullName evidence="2">Urease accessory protein UreH-like transmembrane domain-containing protein</fullName>
    </recommendedName>
</protein>
<keyword evidence="1" id="KW-0472">Membrane</keyword>
<dbReference type="Proteomes" id="UP000000422">
    <property type="component" value="Chromosome"/>
</dbReference>
<sequence length="227" mass="24066">MGSFGHCVGMCGGIVLAYSSAKLDPLTPWLKQGFSHALYGAGRVTSYMLIGAFSGALGAVVAATPLQRGILFVLTGILMTLFGLSIAGRPNWLASIEYSVSGTKWFKELFGRLIRSSSLGSFYLLGVLNGFLPCGFVYFFAITAASTASLFYGAVVMGIFGLATIPALFLVGSLVGLIKSSSWRTLFMKFSALLVFLFGIYTAIKGYYLIVDPSGINTPALFGCTVC</sequence>
<gene>
    <name evidence="3" type="ordered locus">WS0677</name>
</gene>
<accession>Q7MS82</accession>
<feature type="transmembrane region" description="Helical" evidence="1">
    <location>
        <begin position="190"/>
        <end position="210"/>
    </location>
</feature>
<dbReference type="PANTHER" id="PTHR42208">
    <property type="entry name" value="HEAVY METAL TRANSPORTER-RELATED"/>
    <property type="match status" value="1"/>
</dbReference>
<feature type="transmembrane region" description="Helical" evidence="1">
    <location>
        <begin position="69"/>
        <end position="87"/>
    </location>
</feature>
<keyword evidence="1" id="KW-1133">Transmembrane helix</keyword>
<dbReference type="EMBL" id="BX571658">
    <property type="protein sequence ID" value="CAE09805.1"/>
    <property type="molecule type" value="Genomic_DNA"/>
</dbReference>
<keyword evidence="4" id="KW-1185">Reference proteome</keyword>
<feature type="domain" description="Urease accessory protein UreH-like transmembrane" evidence="2">
    <location>
        <begin position="1"/>
        <end position="201"/>
    </location>
</feature>
<name>Q7MS82_WOLSU</name>